<protein>
    <submittedName>
        <fullName evidence="2">Uncharacterized protein</fullName>
    </submittedName>
</protein>
<accession>A0A4P9K687</accession>
<evidence type="ECO:0000256" key="1">
    <source>
        <dbReference type="SAM" id="SignalP"/>
    </source>
</evidence>
<dbReference type="EMBL" id="CP040602">
    <property type="protein sequence ID" value="QCU90341.1"/>
    <property type="molecule type" value="Genomic_DNA"/>
</dbReference>
<evidence type="ECO:0000313" key="3">
    <source>
        <dbReference type="Proteomes" id="UP000304864"/>
    </source>
</evidence>
<keyword evidence="3" id="KW-1185">Reference proteome</keyword>
<evidence type="ECO:0000313" key="2">
    <source>
        <dbReference type="EMBL" id="QCU90341.1"/>
    </source>
</evidence>
<organism evidence="2 3">
    <name type="scientific">Thiomicrorhabdus sediminis</name>
    <dbReference type="NCBI Taxonomy" id="2580412"/>
    <lineage>
        <taxon>Bacteria</taxon>
        <taxon>Pseudomonadati</taxon>
        <taxon>Pseudomonadota</taxon>
        <taxon>Gammaproteobacteria</taxon>
        <taxon>Thiotrichales</taxon>
        <taxon>Piscirickettsiaceae</taxon>
        <taxon>Thiomicrorhabdus</taxon>
    </lineage>
</organism>
<proteinExistence type="predicted"/>
<dbReference type="AlphaFoldDB" id="A0A4P9K687"/>
<reference evidence="2 3" key="1">
    <citation type="submission" date="2019-05" db="EMBL/GenBank/DDBJ databases">
        <title>Thiomicrorhabdus sediminis sp. nov, a novel sulfur-oxidizing bacterium isolated from coastal sediment.</title>
        <authorList>
            <person name="Liu X."/>
        </authorList>
    </citation>
    <scope>NUCLEOTIDE SEQUENCE [LARGE SCALE GENOMIC DNA]</scope>
    <source>
        <strain evidence="2 3">G1</strain>
    </source>
</reference>
<feature type="chain" id="PRO_5020795692" evidence="1">
    <location>
        <begin position="43"/>
        <end position="156"/>
    </location>
</feature>
<gene>
    <name evidence="2" type="ORF">FE785_06710</name>
</gene>
<dbReference type="RefSeq" id="WP_138565016.1">
    <property type="nucleotide sequence ID" value="NZ_CP040602.1"/>
</dbReference>
<sequence length="156" mass="17779">MTILSFINIKFFRLNLVGLTSLPNGKFVLSMMLTILSSTSHAAEYQTIEKNKMLNAFDQFVVSETAAKNCLLPSQEEFSKFDANFDVVSNFAFLEMSQQFPYIQQQKISETLALKARALSLRTEHKIKARGCQDPAIQAILQRYQMQARWEPAIGF</sequence>
<dbReference type="Proteomes" id="UP000304864">
    <property type="component" value="Chromosome"/>
</dbReference>
<feature type="signal peptide" evidence="1">
    <location>
        <begin position="1"/>
        <end position="42"/>
    </location>
</feature>
<keyword evidence="1" id="KW-0732">Signal</keyword>
<dbReference type="KEGG" id="thig:FE785_06710"/>
<name>A0A4P9K687_9GAMM</name>